<feature type="transmembrane region" description="Helical" evidence="2">
    <location>
        <begin position="166"/>
        <end position="186"/>
    </location>
</feature>
<organism evidence="3 4">
    <name type="scientific">Rotaria magnacalcarata</name>
    <dbReference type="NCBI Taxonomy" id="392030"/>
    <lineage>
        <taxon>Eukaryota</taxon>
        <taxon>Metazoa</taxon>
        <taxon>Spiralia</taxon>
        <taxon>Gnathifera</taxon>
        <taxon>Rotifera</taxon>
        <taxon>Eurotatoria</taxon>
        <taxon>Bdelloidea</taxon>
        <taxon>Philodinida</taxon>
        <taxon>Philodinidae</taxon>
        <taxon>Rotaria</taxon>
    </lineage>
</organism>
<keyword evidence="2" id="KW-0472">Membrane</keyword>
<proteinExistence type="predicted"/>
<evidence type="ECO:0000256" key="1">
    <source>
        <dbReference type="SAM" id="MobiDB-lite"/>
    </source>
</evidence>
<evidence type="ECO:0000256" key="2">
    <source>
        <dbReference type="SAM" id="Phobius"/>
    </source>
</evidence>
<evidence type="ECO:0000313" key="3">
    <source>
        <dbReference type="EMBL" id="CAF4126680.1"/>
    </source>
</evidence>
<dbReference type="AlphaFoldDB" id="A0A8S2QU95"/>
<dbReference type="Proteomes" id="UP000676336">
    <property type="component" value="Unassembled WGS sequence"/>
</dbReference>
<keyword evidence="2" id="KW-0812">Transmembrane</keyword>
<accession>A0A8S2QU95</accession>
<keyword evidence="2" id="KW-1133">Transmembrane helix</keyword>
<gene>
    <name evidence="3" type="ORF">SMN809_LOCUS18560</name>
</gene>
<feature type="region of interest" description="Disordered" evidence="1">
    <location>
        <begin position="394"/>
        <end position="414"/>
    </location>
</feature>
<name>A0A8S2QU95_9BILA</name>
<protein>
    <submittedName>
        <fullName evidence="3">Uncharacterized protein</fullName>
    </submittedName>
</protein>
<sequence>MSNKYSRQQLVDAVNSPYDSKTTAEIFHVPASTIRRHRGESSLRSHVGRPSYFTLKNLKRLTRRVLSNGEELYFVSLLQLLPEYGFHVSREIALQLATEYCQSLGLSYRPGMKWLRLFMNQHANDIKWQREGKMERERAEGFRDWVIVDSRRRHIFESSGGSGKTFYTVLIAINAGGFVLVPYVLYSGKHLLDTWCRGGPNGAIYGVTDNIIKYYFKDGNKILRKSDFPRLLRKFIVEKSAFSPFRVVASFARSSIWSYDNQAMKNKVVQNRNSSSVKISTDEDLIPSNFIISNSQSTPSTHSSFSSSELLNSSLNQQPQINLQTSFVSSNDGRLFVSSNESTSLILPLPIQPTTFDDIPSPMNTTSYIDLQSSSPPRTCLIEKEENNKNYRNATDKLSMSNSPSTRPRGSRLKNTVGLNITDDEYLASKLKEKEEKNILISHACQKVNLQRLQQIQQQ</sequence>
<evidence type="ECO:0000313" key="4">
    <source>
        <dbReference type="Proteomes" id="UP000676336"/>
    </source>
</evidence>
<dbReference type="EMBL" id="CAJOBI010008973">
    <property type="protein sequence ID" value="CAF4126680.1"/>
    <property type="molecule type" value="Genomic_DNA"/>
</dbReference>
<reference evidence="3" key="1">
    <citation type="submission" date="2021-02" db="EMBL/GenBank/DDBJ databases">
        <authorList>
            <person name="Nowell W R."/>
        </authorList>
    </citation>
    <scope>NUCLEOTIDE SEQUENCE</scope>
</reference>
<comment type="caution">
    <text evidence="3">The sequence shown here is derived from an EMBL/GenBank/DDBJ whole genome shotgun (WGS) entry which is preliminary data.</text>
</comment>